<keyword evidence="5" id="KW-0272">Extracellular matrix</keyword>
<evidence type="ECO:0000256" key="3">
    <source>
        <dbReference type="ARBA" id="ARBA00022473"/>
    </source>
</evidence>
<reference evidence="11" key="1">
    <citation type="submission" date="2018-11" db="EMBL/GenBank/DDBJ databases">
        <authorList>
            <consortium name="Pathogen Informatics"/>
        </authorList>
    </citation>
    <scope>NUCLEOTIDE SEQUENCE</scope>
</reference>
<dbReference type="Pfam" id="PF00110">
    <property type="entry name" value="wnt"/>
    <property type="match status" value="1"/>
</dbReference>
<evidence type="ECO:0000256" key="7">
    <source>
        <dbReference type="ARBA" id="ARBA00023157"/>
    </source>
</evidence>
<dbReference type="GO" id="GO:0005125">
    <property type="term" value="F:cytokine activity"/>
    <property type="evidence" value="ECO:0007669"/>
    <property type="project" value="TreeGrafter"/>
</dbReference>
<dbReference type="GO" id="GO:0030182">
    <property type="term" value="P:neuron differentiation"/>
    <property type="evidence" value="ECO:0007669"/>
    <property type="project" value="TreeGrafter"/>
</dbReference>
<keyword evidence="4" id="KW-0964">Secreted</keyword>
<comment type="caution">
    <text evidence="11">The sequence shown here is derived from an EMBL/GenBank/DDBJ whole genome shotgun (WGS) entry which is preliminary data.</text>
</comment>
<comment type="function">
    <text evidence="9">Ligand for members of the frizzled family of seven transmembrane receptors.</text>
</comment>
<feature type="compositionally biased region" description="Low complexity" evidence="10">
    <location>
        <begin position="107"/>
        <end position="119"/>
    </location>
</feature>
<proteinExistence type="inferred from homology"/>
<dbReference type="InterPro" id="IPR018161">
    <property type="entry name" value="Wnt_CS"/>
</dbReference>
<evidence type="ECO:0000256" key="10">
    <source>
        <dbReference type="SAM" id="MobiDB-lite"/>
    </source>
</evidence>
<keyword evidence="6 9" id="KW-0879">Wnt signaling pathway</keyword>
<dbReference type="GO" id="GO:0045165">
    <property type="term" value="P:cell fate commitment"/>
    <property type="evidence" value="ECO:0007669"/>
    <property type="project" value="TreeGrafter"/>
</dbReference>
<protein>
    <recommendedName>
        <fullName evidence="9">Protein Wnt</fullName>
    </recommendedName>
</protein>
<evidence type="ECO:0000313" key="12">
    <source>
        <dbReference type="Proteomes" id="UP000784294"/>
    </source>
</evidence>
<evidence type="ECO:0000256" key="8">
    <source>
        <dbReference type="ARBA" id="ARBA00023288"/>
    </source>
</evidence>
<dbReference type="GO" id="GO:0005615">
    <property type="term" value="C:extracellular space"/>
    <property type="evidence" value="ECO:0007669"/>
    <property type="project" value="TreeGrafter"/>
</dbReference>
<dbReference type="InterPro" id="IPR005817">
    <property type="entry name" value="Wnt"/>
</dbReference>
<evidence type="ECO:0000256" key="4">
    <source>
        <dbReference type="ARBA" id="ARBA00022525"/>
    </source>
</evidence>
<dbReference type="PANTHER" id="PTHR12027">
    <property type="entry name" value="WNT RELATED"/>
    <property type="match status" value="1"/>
</dbReference>
<dbReference type="OrthoDB" id="5945655at2759"/>
<gene>
    <name evidence="11" type="ORF">PXEA_LOCUS20552</name>
</gene>
<dbReference type="GO" id="GO:0060070">
    <property type="term" value="P:canonical Wnt signaling pathway"/>
    <property type="evidence" value="ECO:0007669"/>
    <property type="project" value="TreeGrafter"/>
</dbReference>
<keyword evidence="8" id="KW-0449">Lipoprotein</keyword>
<dbReference type="GO" id="GO:0005109">
    <property type="term" value="F:frizzled binding"/>
    <property type="evidence" value="ECO:0007669"/>
    <property type="project" value="TreeGrafter"/>
</dbReference>
<evidence type="ECO:0000256" key="5">
    <source>
        <dbReference type="ARBA" id="ARBA00022530"/>
    </source>
</evidence>
<feature type="non-terminal residue" evidence="11">
    <location>
        <position position="138"/>
    </location>
</feature>
<sequence length="138" mass="15305">MASLVRKCRCHGVSGSCVAQTCWRQLPRLTQVAGYLKALYDKVDGERDKGDHHGREEYRLTTSDAGAATRHPSRADLRDAGMQMLANKRADREASLSSLNGANSFASSNLSQSNRGSSQTDRVRSHRPGQLTAWQRRF</sequence>
<keyword evidence="12" id="KW-1185">Reference proteome</keyword>
<dbReference type="Proteomes" id="UP000784294">
    <property type="component" value="Unassembled WGS sequence"/>
</dbReference>
<evidence type="ECO:0000256" key="1">
    <source>
        <dbReference type="ARBA" id="ARBA00004498"/>
    </source>
</evidence>
<comment type="similarity">
    <text evidence="2 9">Belongs to the Wnt family.</text>
</comment>
<evidence type="ECO:0000256" key="2">
    <source>
        <dbReference type="ARBA" id="ARBA00005683"/>
    </source>
</evidence>
<dbReference type="PROSITE" id="PS00246">
    <property type="entry name" value="WNT1"/>
    <property type="match status" value="1"/>
</dbReference>
<keyword evidence="3 9" id="KW-0217">Developmental protein</keyword>
<comment type="subcellular location">
    <subcellularLocation>
        <location evidence="1 9">Secreted</location>
        <location evidence="1 9">Extracellular space</location>
        <location evidence="1 9">Extracellular matrix</location>
    </subcellularLocation>
</comment>
<dbReference type="AlphaFoldDB" id="A0A448X3N4"/>
<accession>A0A448X3N4</accession>
<evidence type="ECO:0000256" key="6">
    <source>
        <dbReference type="ARBA" id="ARBA00022687"/>
    </source>
</evidence>
<name>A0A448X3N4_9PLAT</name>
<feature type="region of interest" description="Disordered" evidence="10">
    <location>
        <begin position="43"/>
        <end position="138"/>
    </location>
</feature>
<evidence type="ECO:0000256" key="9">
    <source>
        <dbReference type="RuleBase" id="RU003500"/>
    </source>
</evidence>
<feature type="compositionally biased region" description="Basic and acidic residues" evidence="10">
    <location>
        <begin position="43"/>
        <end position="59"/>
    </location>
</feature>
<dbReference type="EMBL" id="CAAALY010085001">
    <property type="protein sequence ID" value="VEL27112.1"/>
    <property type="molecule type" value="Genomic_DNA"/>
</dbReference>
<evidence type="ECO:0000313" key="11">
    <source>
        <dbReference type="EMBL" id="VEL27112.1"/>
    </source>
</evidence>
<keyword evidence="7" id="KW-1015">Disulfide bond</keyword>
<organism evidence="11 12">
    <name type="scientific">Protopolystoma xenopodis</name>
    <dbReference type="NCBI Taxonomy" id="117903"/>
    <lineage>
        <taxon>Eukaryota</taxon>
        <taxon>Metazoa</taxon>
        <taxon>Spiralia</taxon>
        <taxon>Lophotrochozoa</taxon>
        <taxon>Platyhelminthes</taxon>
        <taxon>Monogenea</taxon>
        <taxon>Polyopisthocotylea</taxon>
        <taxon>Polystomatidea</taxon>
        <taxon>Polystomatidae</taxon>
        <taxon>Protopolystoma</taxon>
    </lineage>
</organism>
<feature type="compositionally biased region" description="Polar residues" evidence="10">
    <location>
        <begin position="95"/>
        <end position="106"/>
    </location>
</feature>